<gene>
    <name evidence="9" type="ORF">ACFFRE_07600</name>
</gene>
<evidence type="ECO:0000259" key="7">
    <source>
        <dbReference type="Pfam" id="PF00675"/>
    </source>
</evidence>
<dbReference type="PANTHER" id="PTHR43690">
    <property type="entry name" value="NARDILYSIN"/>
    <property type="match status" value="1"/>
</dbReference>
<dbReference type="InterPro" id="IPR050626">
    <property type="entry name" value="Peptidase_M16"/>
</dbReference>
<dbReference type="RefSeq" id="WP_377789388.1">
    <property type="nucleotide sequence ID" value="NZ_JBHLYQ010000063.1"/>
</dbReference>
<reference evidence="9 10" key="1">
    <citation type="submission" date="2024-09" db="EMBL/GenBank/DDBJ databases">
        <authorList>
            <person name="Sun Q."/>
            <person name="Mori K."/>
        </authorList>
    </citation>
    <scope>NUCLEOTIDE SEQUENCE [LARGE SCALE GENOMIC DNA]</scope>
    <source>
        <strain evidence="9 10">JCM 15389</strain>
    </source>
</reference>
<evidence type="ECO:0000313" key="9">
    <source>
        <dbReference type="EMBL" id="MFC0082011.1"/>
    </source>
</evidence>
<evidence type="ECO:0000256" key="4">
    <source>
        <dbReference type="ARBA" id="ARBA00022833"/>
    </source>
</evidence>
<evidence type="ECO:0000313" key="10">
    <source>
        <dbReference type="Proteomes" id="UP001589788"/>
    </source>
</evidence>
<accession>A0ABV6C2V0</accession>
<organism evidence="9 10">
    <name type="scientific">Aciditerrimonas ferrireducens</name>
    <dbReference type="NCBI Taxonomy" id="667306"/>
    <lineage>
        <taxon>Bacteria</taxon>
        <taxon>Bacillati</taxon>
        <taxon>Actinomycetota</taxon>
        <taxon>Acidimicrobiia</taxon>
        <taxon>Acidimicrobiales</taxon>
        <taxon>Acidimicrobiaceae</taxon>
        <taxon>Aciditerrimonas</taxon>
    </lineage>
</organism>
<dbReference type="EMBL" id="JBHLYQ010000063">
    <property type="protein sequence ID" value="MFC0082011.1"/>
    <property type="molecule type" value="Genomic_DNA"/>
</dbReference>
<keyword evidence="4" id="KW-0862">Zinc</keyword>
<keyword evidence="10" id="KW-1185">Reference proteome</keyword>
<feature type="domain" description="Peptidase M16 N-terminal" evidence="7">
    <location>
        <begin position="23"/>
        <end position="137"/>
    </location>
</feature>
<proteinExistence type="inferred from homology"/>
<dbReference type="PANTHER" id="PTHR43690:SF17">
    <property type="entry name" value="PROTEIN YHJJ"/>
    <property type="match status" value="1"/>
</dbReference>
<dbReference type="Pfam" id="PF05193">
    <property type="entry name" value="Peptidase_M16_C"/>
    <property type="match status" value="1"/>
</dbReference>
<dbReference type="InterPro" id="IPR011249">
    <property type="entry name" value="Metalloenz_LuxS/M16"/>
</dbReference>
<keyword evidence="3" id="KW-0378">Hydrolase</keyword>
<dbReference type="SUPFAM" id="SSF63411">
    <property type="entry name" value="LuxS/MPP-like metallohydrolase"/>
    <property type="match status" value="2"/>
</dbReference>
<dbReference type="Pfam" id="PF00675">
    <property type="entry name" value="Peptidase_M16"/>
    <property type="match status" value="1"/>
</dbReference>
<comment type="caution">
    <text evidence="9">The sequence shown here is derived from an EMBL/GenBank/DDBJ whole genome shotgun (WGS) entry which is preliminary data.</text>
</comment>
<evidence type="ECO:0000259" key="8">
    <source>
        <dbReference type="Pfam" id="PF05193"/>
    </source>
</evidence>
<dbReference type="InterPro" id="IPR011765">
    <property type="entry name" value="Pept_M16_N"/>
</dbReference>
<feature type="region of interest" description="Disordered" evidence="6">
    <location>
        <begin position="226"/>
        <end position="253"/>
    </location>
</feature>
<dbReference type="Proteomes" id="UP001589788">
    <property type="component" value="Unassembled WGS sequence"/>
</dbReference>
<comment type="similarity">
    <text evidence="1">Belongs to the peptidase M16 family.</text>
</comment>
<feature type="domain" description="Peptidase M16 C-terminal" evidence="8">
    <location>
        <begin position="177"/>
        <end position="361"/>
    </location>
</feature>
<name>A0ABV6C2V0_9ACTN</name>
<evidence type="ECO:0000256" key="3">
    <source>
        <dbReference type="ARBA" id="ARBA00022801"/>
    </source>
</evidence>
<dbReference type="Gene3D" id="3.30.830.10">
    <property type="entry name" value="Metalloenzyme, LuxS/M16 peptidase-like"/>
    <property type="match status" value="2"/>
</dbReference>
<evidence type="ECO:0000256" key="2">
    <source>
        <dbReference type="ARBA" id="ARBA00022670"/>
    </source>
</evidence>
<evidence type="ECO:0000256" key="5">
    <source>
        <dbReference type="ARBA" id="ARBA00023049"/>
    </source>
</evidence>
<sequence>MAPPTRTLELVRDQLANGLEVVVLPDHAVPVVAVSVVYDVGFRSEPEGRTGFAHLFEHLMFQGSAGVGKMEHARLVQGAGGVFNGHTRPDLTSYYEALPAPALELALFLEADRMARLALDQEKLENQIAVVQEEIRVNVLNRPYGGFPWIDLPAVAFDSFANAHNGYGSFEDLEGASLEDAAAFYRTYYAPANAVLAICGDCEPERVLALAEAHFGPIEARLKPARPSFAEPPLPEARRRQVTDPRAPSPAVAYGLRAPDPVGDLDRLLDCLVVAALLGDGDASRLRRRLVHEEGVATDVGCYLGTFGDPLSMRDPLLFQVTLFHPGVRPEGALRQAVFEELTRLAEEGPAPDELARVRAVLEAERWRGQEDVLDRALEVADLTVIHQRPELLVELPARLGAVDEARVRAAARWLAEQHPAVLEVLPGGEAQ</sequence>
<keyword evidence="2" id="KW-0645">Protease</keyword>
<evidence type="ECO:0000256" key="1">
    <source>
        <dbReference type="ARBA" id="ARBA00007261"/>
    </source>
</evidence>
<keyword evidence="5" id="KW-0482">Metalloprotease</keyword>
<evidence type="ECO:0000256" key="6">
    <source>
        <dbReference type="SAM" id="MobiDB-lite"/>
    </source>
</evidence>
<protein>
    <submittedName>
        <fullName evidence="9">M16 family metallopeptidase</fullName>
    </submittedName>
</protein>
<dbReference type="InterPro" id="IPR007863">
    <property type="entry name" value="Peptidase_M16_C"/>
</dbReference>